<evidence type="ECO:0000313" key="2">
    <source>
        <dbReference type="EMBL" id="TPG41894.1"/>
    </source>
</evidence>
<comment type="caution">
    <text evidence="2">The sequence shown here is derived from an EMBL/GenBank/DDBJ whole genome shotgun (WGS) entry which is preliminary data.</text>
</comment>
<accession>A0A502EXY9</accession>
<dbReference type="EMBL" id="RCZP01000063">
    <property type="protein sequence ID" value="TPG41894.1"/>
    <property type="molecule type" value="Genomic_DNA"/>
</dbReference>
<keyword evidence="3" id="KW-1185">Reference proteome</keyword>
<sequence>MGLAGTPTHRLSKRREGAARNRHCWWRHAASHRPRAARHGPCRGGRAEHAGAAARGRSGDTRAVTPPGPARRNPRCSDGGLSRPCLGVGAGTPARHQHRRRCCHLRYRLGDHLCTGLRSAARP</sequence>
<evidence type="ECO:0000256" key="1">
    <source>
        <dbReference type="SAM" id="MobiDB-lite"/>
    </source>
</evidence>
<feature type="compositionally biased region" description="Basic residues" evidence="1">
    <location>
        <begin position="20"/>
        <end position="41"/>
    </location>
</feature>
<protein>
    <submittedName>
        <fullName evidence="2">Uncharacterized protein</fullName>
    </submittedName>
</protein>
<feature type="region of interest" description="Disordered" evidence="1">
    <location>
        <begin position="1"/>
        <end position="82"/>
    </location>
</feature>
<dbReference type="Proteomes" id="UP000317078">
    <property type="component" value="Unassembled WGS sequence"/>
</dbReference>
<organism evidence="2 3">
    <name type="scientific">Muricoccus nepalensis</name>
    <dbReference type="NCBI Taxonomy" id="1854500"/>
    <lineage>
        <taxon>Bacteria</taxon>
        <taxon>Pseudomonadati</taxon>
        <taxon>Pseudomonadota</taxon>
        <taxon>Alphaproteobacteria</taxon>
        <taxon>Acetobacterales</taxon>
        <taxon>Roseomonadaceae</taxon>
        <taxon>Muricoccus</taxon>
    </lineage>
</organism>
<proteinExistence type="predicted"/>
<dbReference type="AlphaFoldDB" id="A0A502EXY9"/>
<name>A0A502EXY9_9PROT</name>
<reference evidence="2 3" key="1">
    <citation type="journal article" date="2019" name="Environ. Microbiol.">
        <title>Species interactions and distinct microbial communities in high Arctic permafrost affected cryosols are associated with the CH4 and CO2 gas fluxes.</title>
        <authorList>
            <person name="Altshuler I."/>
            <person name="Hamel J."/>
            <person name="Turney S."/>
            <person name="Magnuson E."/>
            <person name="Levesque R."/>
            <person name="Greer C."/>
            <person name="Whyte L.G."/>
        </authorList>
    </citation>
    <scope>NUCLEOTIDE SEQUENCE [LARGE SCALE GENOMIC DNA]</scope>
    <source>
        <strain evidence="2 3">S9.3B</strain>
    </source>
</reference>
<evidence type="ECO:0000313" key="3">
    <source>
        <dbReference type="Proteomes" id="UP000317078"/>
    </source>
</evidence>
<gene>
    <name evidence="2" type="ORF">EAH89_28460</name>
</gene>